<dbReference type="AlphaFoldDB" id="A0AA40C6Z7"/>
<dbReference type="EMBL" id="JAULSU010000002">
    <property type="protein sequence ID" value="KAK0627876.1"/>
    <property type="molecule type" value="Genomic_DNA"/>
</dbReference>
<keyword evidence="3" id="KW-1185">Reference proteome</keyword>
<reference evidence="2" key="1">
    <citation type="submission" date="2023-06" db="EMBL/GenBank/DDBJ databases">
        <title>Genome-scale phylogeny and comparative genomics of the fungal order Sordariales.</title>
        <authorList>
            <consortium name="Lawrence Berkeley National Laboratory"/>
            <person name="Hensen N."/>
            <person name="Bonometti L."/>
            <person name="Westerberg I."/>
            <person name="Brannstrom I.O."/>
            <person name="Guillou S."/>
            <person name="Cros-Aarteil S."/>
            <person name="Calhoun S."/>
            <person name="Haridas S."/>
            <person name="Kuo A."/>
            <person name="Mondo S."/>
            <person name="Pangilinan J."/>
            <person name="Riley R."/>
            <person name="Labutti K."/>
            <person name="Andreopoulos B."/>
            <person name="Lipzen A."/>
            <person name="Chen C."/>
            <person name="Yanf M."/>
            <person name="Daum C."/>
            <person name="Ng V."/>
            <person name="Clum A."/>
            <person name="Steindorff A."/>
            <person name="Ohm R."/>
            <person name="Martin F."/>
            <person name="Silar P."/>
            <person name="Natvig D."/>
            <person name="Lalanne C."/>
            <person name="Gautier V."/>
            <person name="Ament-Velasquez S.L."/>
            <person name="Kruys A."/>
            <person name="Hutchinson M.I."/>
            <person name="Powell A.J."/>
            <person name="Barry K."/>
            <person name="Miller A.N."/>
            <person name="Grigoriev I.V."/>
            <person name="Debuchy R."/>
            <person name="Gladieux P."/>
            <person name="Thoren M.H."/>
            <person name="Johannesson H."/>
        </authorList>
    </citation>
    <scope>NUCLEOTIDE SEQUENCE</scope>
    <source>
        <strain evidence="2">CBS 606.72</strain>
    </source>
</reference>
<proteinExistence type="predicted"/>
<gene>
    <name evidence="2" type="ORF">B0T14DRAFT_563643</name>
</gene>
<dbReference type="Proteomes" id="UP001175000">
    <property type="component" value="Unassembled WGS sequence"/>
</dbReference>
<accession>A0AA40C6Z7</accession>
<protein>
    <submittedName>
        <fullName evidence="2">Uncharacterized protein</fullName>
    </submittedName>
</protein>
<feature type="compositionally biased region" description="Basic and acidic residues" evidence="1">
    <location>
        <begin position="49"/>
        <end position="58"/>
    </location>
</feature>
<sequence length="172" mass="18354">MAAVFLDNQIFYRPPVVLGAKLTSLHASSRYADVSAAISGAPPIPPPSRDAHDLRHAGPGDSLNDALLISDSESNCDNPDNYDDDRSDITIPSLDELLTVPRVATTDKNVNATPSITGGSDANEPSVTGVTGAEPNDESVSTQHQPSRSSECFPTRFLPRPELHTKSRSSQF</sequence>
<feature type="region of interest" description="Disordered" evidence="1">
    <location>
        <begin position="38"/>
        <end position="89"/>
    </location>
</feature>
<organism evidence="2 3">
    <name type="scientific">Immersiella caudata</name>
    <dbReference type="NCBI Taxonomy" id="314043"/>
    <lineage>
        <taxon>Eukaryota</taxon>
        <taxon>Fungi</taxon>
        <taxon>Dikarya</taxon>
        <taxon>Ascomycota</taxon>
        <taxon>Pezizomycotina</taxon>
        <taxon>Sordariomycetes</taxon>
        <taxon>Sordariomycetidae</taxon>
        <taxon>Sordariales</taxon>
        <taxon>Lasiosphaeriaceae</taxon>
        <taxon>Immersiella</taxon>
    </lineage>
</organism>
<evidence type="ECO:0000313" key="2">
    <source>
        <dbReference type="EMBL" id="KAK0627876.1"/>
    </source>
</evidence>
<feature type="compositionally biased region" description="Polar residues" evidence="1">
    <location>
        <begin position="138"/>
        <end position="152"/>
    </location>
</feature>
<evidence type="ECO:0000313" key="3">
    <source>
        <dbReference type="Proteomes" id="UP001175000"/>
    </source>
</evidence>
<feature type="region of interest" description="Disordered" evidence="1">
    <location>
        <begin position="102"/>
        <end position="172"/>
    </location>
</feature>
<evidence type="ECO:0000256" key="1">
    <source>
        <dbReference type="SAM" id="MobiDB-lite"/>
    </source>
</evidence>
<comment type="caution">
    <text evidence="2">The sequence shown here is derived from an EMBL/GenBank/DDBJ whole genome shotgun (WGS) entry which is preliminary data.</text>
</comment>
<name>A0AA40C6Z7_9PEZI</name>
<feature type="compositionally biased region" description="Polar residues" evidence="1">
    <location>
        <begin position="106"/>
        <end position="129"/>
    </location>
</feature>